<reference evidence="1" key="1">
    <citation type="submission" date="2018-11" db="EMBL/GenBank/DDBJ databases">
        <authorList>
            <consortium name="Genoscope - CEA"/>
            <person name="William W."/>
        </authorList>
    </citation>
    <scope>NUCLEOTIDE SEQUENCE</scope>
</reference>
<dbReference type="EMBL" id="LR031873">
    <property type="protein sequence ID" value="VDD09105.1"/>
    <property type="molecule type" value="Genomic_DNA"/>
</dbReference>
<accession>A0A3P6CEW2</accession>
<proteinExistence type="predicted"/>
<gene>
    <name evidence="1" type="ORF">BOLC4T24556H</name>
</gene>
<protein>
    <submittedName>
        <fullName evidence="1">Uncharacterized protein</fullName>
    </submittedName>
</protein>
<sequence>MLFVFFPEPSSSFLLLLNFVDSKFSAQSARVGVVRDGSTNLGFQHRAFCNYRTAMADFY</sequence>
<name>A0A3P6CEW2_BRAOL</name>
<dbReference type="AlphaFoldDB" id="A0A3P6CEW2"/>
<organism evidence="1">
    <name type="scientific">Brassica oleracea</name>
    <name type="common">Wild cabbage</name>
    <dbReference type="NCBI Taxonomy" id="3712"/>
    <lineage>
        <taxon>Eukaryota</taxon>
        <taxon>Viridiplantae</taxon>
        <taxon>Streptophyta</taxon>
        <taxon>Embryophyta</taxon>
        <taxon>Tracheophyta</taxon>
        <taxon>Spermatophyta</taxon>
        <taxon>Magnoliopsida</taxon>
        <taxon>eudicotyledons</taxon>
        <taxon>Gunneridae</taxon>
        <taxon>Pentapetalae</taxon>
        <taxon>rosids</taxon>
        <taxon>malvids</taxon>
        <taxon>Brassicales</taxon>
        <taxon>Brassicaceae</taxon>
        <taxon>Brassiceae</taxon>
        <taxon>Brassica</taxon>
    </lineage>
</organism>
<evidence type="ECO:0000313" key="1">
    <source>
        <dbReference type="EMBL" id="VDD09105.1"/>
    </source>
</evidence>